<dbReference type="RefSeq" id="WP_084276250.1">
    <property type="nucleotide sequence ID" value="NZ_AP026671.1"/>
</dbReference>
<dbReference type="STRING" id="1069081.SAMN05660197_1754"/>
<reference evidence="2" key="1">
    <citation type="submission" date="2017-04" db="EMBL/GenBank/DDBJ databases">
        <authorList>
            <person name="Varghese N."/>
            <person name="Submissions S."/>
        </authorList>
    </citation>
    <scope>NUCLEOTIDE SEQUENCE [LARGE SCALE GENOMIC DNA]</scope>
    <source>
        <strain evidence="2">DSM 16512</strain>
    </source>
</reference>
<sequence length="188" mass="21551">MQKILGVALVSVVAFAQMQPKEAFDYMKKVFPGVWTLSPASKQIGTTGAHNHPAVKRMLGTDKTGVEYIVIGRGSAIKEELLPNTVRWMVTMYHCDDFHQCKELRATHYCAKQNQPSFIFNTKESTKQKLVFDCDEERSEVCDSDESHVHRIILELSNNNKHLKSSYIVYKDGEQAQKHSIYHFDKKE</sequence>
<dbReference type="EMBL" id="FWWZ01000001">
    <property type="protein sequence ID" value="SMC09928.1"/>
    <property type="molecule type" value="Genomic_DNA"/>
</dbReference>
<protein>
    <submittedName>
        <fullName evidence="1">Uncharacterized protein</fullName>
    </submittedName>
</protein>
<name>A0A1W1WUC5_9BACT</name>
<evidence type="ECO:0000313" key="2">
    <source>
        <dbReference type="Proteomes" id="UP000192602"/>
    </source>
</evidence>
<accession>A0A1W1WUC5</accession>
<evidence type="ECO:0000313" key="1">
    <source>
        <dbReference type="EMBL" id="SMC09928.1"/>
    </source>
</evidence>
<dbReference type="AlphaFoldDB" id="A0A1W1WUC5"/>
<proteinExistence type="predicted"/>
<dbReference type="OrthoDB" id="129271at2"/>
<gene>
    <name evidence="1" type="ORF">SAMN05660197_1754</name>
</gene>
<keyword evidence="2" id="KW-1185">Reference proteome</keyword>
<dbReference type="Proteomes" id="UP000192602">
    <property type="component" value="Unassembled WGS sequence"/>
</dbReference>
<organism evidence="1 2">
    <name type="scientific">Nitratiruptor tergarcus DSM 16512</name>
    <dbReference type="NCBI Taxonomy" id="1069081"/>
    <lineage>
        <taxon>Bacteria</taxon>
        <taxon>Pseudomonadati</taxon>
        <taxon>Campylobacterota</taxon>
        <taxon>Epsilonproteobacteria</taxon>
        <taxon>Nautiliales</taxon>
        <taxon>Nitratiruptoraceae</taxon>
        <taxon>Nitratiruptor</taxon>
    </lineage>
</organism>